<dbReference type="AlphaFoldDB" id="A0A9R0ZK13"/>
<protein>
    <recommendedName>
        <fullName evidence="5">Phytocyanin domain-containing protein</fullName>
    </recommendedName>
</protein>
<evidence type="ECO:0000313" key="3">
    <source>
        <dbReference type="EMBL" id="VAI78564.1"/>
    </source>
</evidence>
<evidence type="ECO:0000313" key="4">
    <source>
        <dbReference type="Proteomes" id="UP000324705"/>
    </source>
</evidence>
<evidence type="ECO:0000256" key="1">
    <source>
        <dbReference type="SAM" id="Phobius"/>
    </source>
</evidence>
<dbReference type="Gramene" id="TRITD7Av1G215090.2">
    <property type="protein sequence ID" value="TRITD7Av1G215090.2"/>
    <property type="gene ID" value="TRITD7Av1G215090"/>
</dbReference>
<feature type="chain" id="PRO_5040304847" description="Phytocyanin domain-containing protein" evidence="2">
    <location>
        <begin position="21"/>
        <end position="96"/>
    </location>
</feature>
<dbReference type="EMBL" id="LT934123">
    <property type="protein sequence ID" value="VAI78564.1"/>
    <property type="molecule type" value="Genomic_DNA"/>
</dbReference>
<feature type="signal peptide" evidence="2">
    <location>
        <begin position="1"/>
        <end position="20"/>
    </location>
</feature>
<evidence type="ECO:0008006" key="5">
    <source>
        <dbReference type="Google" id="ProtNLM"/>
    </source>
</evidence>
<reference evidence="3 4" key="1">
    <citation type="submission" date="2017-09" db="EMBL/GenBank/DDBJ databases">
        <authorList>
            <consortium name="International Durum Wheat Genome Sequencing Consortium (IDWGSC)"/>
            <person name="Milanesi L."/>
        </authorList>
    </citation>
    <scope>NUCLEOTIDE SEQUENCE [LARGE SCALE GENOMIC DNA]</scope>
    <source>
        <strain evidence="4">cv. Svevo</strain>
    </source>
</reference>
<keyword evidence="1" id="KW-0472">Membrane</keyword>
<feature type="transmembrane region" description="Helical" evidence="1">
    <location>
        <begin position="47"/>
        <end position="66"/>
    </location>
</feature>
<dbReference type="Proteomes" id="UP000324705">
    <property type="component" value="Chromosome 7A"/>
</dbReference>
<keyword evidence="2" id="KW-0732">Signal</keyword>
<evidence type="ECO:0000256" key="2">
    <source>
        <dbReference type="SAM" id="SignalP"/>
    </source>
</evidence>
<keyword evidence="1" id="KW-1133">Transmembrane helix</keyword>
<proteinExistence type="predicted"/>
<keyword evidence="4" id="KW-1185">Reference proteome</keyword>
<keyword evidence="1" id="KW-0812">Transmembrane</keyword>
<sequence>MGSLLLLSLLVISGVGVGGGVRLAGNGGYEDWRLGTATYIKESQGHPLNDGMYVLLCSYLSFFSLAASRTSGRKERECLVFLSLPFHPLSFLVHFH</sequence>
<name>A0A9R0ZK13_TRITD</name>
<organism evidence="3 4">
    <name type="scientific">Triticum turgidum subsp. durum</name>
    <name type="common">Durum wheat</name>
    <name type="synonym">Triticum durum</name>
    <dbReference type="NCBI Taxonomy" id="4567"/>
    <lineage>
        <taxon>Eukaryota</taxon>
        <taxon>Viridiplantae</taxon>
        <taxon>Streptophyta</taxon>
        <taxon>Embryophyta</taxon>
        <taxon>Tracheophyta</taxon>
        <taxon>Spermatophyta</taxon>
        <taxon>Magnoliopsida</taxon>
        <taxon>Liliopsida</taxon>
        <taxon>Poales</taxon>
        <taxon>Poaceae</taxon>
        <taxon>BOP clade</taxon>
        <taxon>Pooideae</taxon>
        <taxon>Triticodae</taxon>
        <taxon>Triticeae</taxon>
        <taxon>Triticinae</taxon>
        <taxon>Triticum</taxon>
    </lineage>
</organism>
<gene>
    <name evidence="3" type="ORF">TRITD_7Av1G215090</name>
</gene>
<accession>A0A9R0ZK13</accession>